<proteinExistence type="predicted"/>
<dbReference type="EMBL" id="JARK01001370">
    <property type="protein sequence ID" value="EYC16264.1"/>
    <property type="molecule type" value="Genomic_DNA"/>
</dbReference>
<dbReference type="Proteomes" id="UP000024635">
    <property type="component" value="Unassembled WGS sequence"/>
</dbReference>
<accession>A0A016ULJ1</accession>
<name>A0A016ULJ1_9BILA</name>
<evidence type="ECO:0000313" key="1">
    <source>
        <dbReference type="EMBL" id="EYC16264.1"/>
    </source>
</evidence>
<dbReference type="AlphaFoldDB" id="A0A016ULJ1"/>
<comment type="caution">
    <text evidence="1">The sequence shown here is derived from an EMBL/GenBank/DDBJ whole genome shotgun (WGS) entry which is preliminary data.</text>
</comment>
<sequence>MSPSKYAIFIHKRFITLMFFSQRLTITTSKGLPTIFNVEPGSSFRSALCSCALLRVTFLDDCFSFPEPAHKSVVRNIH</sequence>
<organism evidence="1 2">
    <name type="scientific">Ancylostoma ceylanicum</name>
    <dbReference type="NCBI Taxonomy" id="53326"/>
    <lineage>
        <taxon>Eukaryota</taxon>
        <taxon>Metazoa</taxon>
        <taxon>Ecdysozoa</taxon>
        <taxon>Nematoda</taxon>
        <taxon>Chromadorea</taxon>
        <taxon>Rhabditida</taxon>
        <taxon>Rhabditina</taxon>
        <taxon>Rhabditomorpha</taxon>
        <taxon>Strongyloidea</taxon>
        <taxon>Ancylostomatidae</taxon>
        <taxon>Ancylostomatinae</taxon>
        <taxon>Ancylostoma</taxon>
    </lineage>
</organism>
<gene>
    <name evidence="1" type="primary">Acey_s0034.g2893</name>
    <name evidence="1" type="ORF">Y032_0034g2893</name>
</gene>
<keyword evidence="2" id="KW-1185">Reference proteome</keyword>
<evidence type="ECO:0000313" key="2">
    <source>
        <dbReference type="Proteomes" id="UP000024635"/>
    </source>
</evidence>
<protein>
    <submittedName>
        <fullName evidence="1">Uncharacterized protein</fullName>
    </submittedName>
</protein>
<reference evidence="2" key="1">
    <citation type="journal article" date="2015" name="Nat. Genet.">
        <title>The genome and transcriptome of the zoonotic hookworm Ancylostoma ceylanicum identify infection-specific gene families.</title>
        <authorList>
            <person name="Schwarz E.M."/>
            <person name="Hu Y."/>
            <person name="Antoshechkin I."/>
            <person name="Miller M.M."/>
            <person name="Sternberg P.W."/>
            <person name="Aroian R.V."/>
        </authorList>
    </citation>
    <scope>NUCLEOTIDE SEQUENCE</scope>
    <source>
        <strain evidence="2">HY135</strain>
    </source>
</reference>